<feature type="region of interest" description="Disordered" evidence="1">
    <location>
        <begin position="268"/>
        <end position="331"/>
    </location>
</feature>
<keyword evidence="3" id="KW-1185">Reference proteome</keyword>
<evidence type="ECO:0000256" key="1">
    <source>
        <dbReference type="SAM" id="MobiDB-lite"/>
    </source>
</evidence>
<organism evidence="2 3">
    <name type="scientific">Hypholoma sublateritium (strain FD-334 SS-4)</name>
    <dbReference type="NCBI Taxonomy" id="945553"/>
    <lineage>
        <taxon>Eukaryota</taxon>
        <taxon>Fungi</taxon>
        <taxon>Dikarya</taxon>
        <taxon>Basidiomycota</taxon>
        <taxon>Agaricomycotina</taxon>
        <taxon>Agaricomycetes</taxon>
        <taxon>Agaricomycetidae</taxon>
        <taxon>Agaricales</taxon>
        <taxon>Agaricineae</taxon>
        <taxon>Strophariaceae</taxon>
        <taxon>Hypholoma</taxon>
    </lineage>
</organism>
<feature type="compositionally biased region" description="Basic residues" evidence="1">
    <location>
        <begin position="206"/>
        <end position="217"/>
    </location>
</feature>
<feature type="region of interest" description="Disordered" evidence="1">
    <location>
        <begin position="116"/>
        <end position="137"/>
    </location>
</feature>
<feature type="region of interest" description="Disordered" evidence="1">
    <location>
        <begin position="1"/>
        <end position="60"/>
    </location>
</feature>
<sequence>MSARTYLSRAPRASAATETTAEYPPSGARAAAPPSSAAVAGAGPRPRAARHGAARRDACVTRGRLRPARCLCAQRRARHRAQAVRKPCGPVYLDLRAAALNTRPKRVAARTLTRWKHSPPSIPNANARSPRATAQARLRTGASGALPRLKARGAWADPACISTLTDTLTYKRRARHCRINDSAQGPDGVPAARRAPANVPADPRAPRLRSSARRQVRTRFTPPSPAELHYRRLPSNLPPTRPRLGPVRATVRLPTARPLHAPFNFHAPFPHASPRPQILETAPARTRVDLRRPSGRSGPTCTAHGTRPIGRHGAQGQLTTAGALPRVKVLP</sequence>
<evidence type="ECO:0000313" key="2">
    <source>
        <dbReference type="EMBL" id="KJA28989.1"/>
    </source>
</evidence>
<feature type="compositionally biased region" description="Low complexity" evidence="1">
    <location>
        <begin position="24"/>
        <end position="46"/>
    </location>
</feature>
<feature type="region of interest" description="Disordered" evidence="1">
    <location>
        <begin position="181"/>
        <end position="246"/>
    </location>
</feature>
<dbReference type="Proteomes" id="UP000054270">
    <property type="component" value="Unassembled WGS sequence"/>
</dbReference>
<evidence type="ECO:0000313" key="3">
    <source>
        <dbReference type="Proteomes" id="UP000054270"/>
    </source>
</evidence>
<proteinExistence type="predicted"/>
<name>A0A0D2PDQ0_HYPSF</name>
<dbReference type="EMBL" id="KN817520">
    <property type="protein sequence ID" value="KJA28989.1"/>
    <property type="molecule type" value="Genomic_DNA"/>
</dbReference>
<reference evidence="3" key="1">
    <citation type="submission" date="2014-04" db="EMBL/GenBank/DDBJ databases">
        <title>Evolutionary Origins and Diversification of the Mycorrhizal Mutualists.</title>
        <authorList>
            <consortium name="DOE Joint Genome Institute"/>
            <consortium name="Mycorrhizal Genomics Consortium"/>
            <person name="Kohler A."/>
            <person name="Kuo A."/>
            <person name="Nagy L.G."/>
            <person name="Floudas D."/>
            <person name="Copeland A."/>
            <person name="Barry K.W."/>
            <person name="Cichocki N."/>
            <person name="Veneault-Fourrey C."/>
            <person name="LaButti K."/>
            <person name="Lindquist E.A."/>
            <person name="Lipzen A."/>
            <person name="Lundell T."/>
            <person name="Morin E."/>
            <person name="Murat C."/>
            <person name="Riley R."/>
            <person name="Ohm R."/>
            <person name="Sun H."/>
            <person name="Tunlid A."/>
            <person name="Henrissat B."/>
            <person name="Grigoriev I.V."/>
            <person name="Hibbett D.S."/>
            <person name="Martin F."/>
        </authorList>
    </citation>
    <scope>NUCLEOTIDE SEQUENCE [LARGE SCALE GENOMIC DNA]</scope>
    <source>
        <strain evidence="3">FD-334 SS-4</strain>
    </source>
</reference>
<gene>
    <name evidence="2" type="ORF">HYPSUDRAFT_197104</name>
</gene>
<accession>A0A0D2PDQ0</accession>
<dbReference type="AlphaFoldDB" id="A0A0D2PDQ0"/>
<feature type="compositionally biased region" description="Low complexity" evidence="1">
    <location>
        <begin position="190"/>
        <end position="202"/>
    </location>
</feature>
<protein>
    <submittedName>
        <fullName evidence="2">Uncharacterized protein</fullName>
    </submittedName>
</protein>